<evidence type="ECO:0000313" key="2">
    <source>
        <dbReference type="Proteomes" id="UP000054703"/>
    </source>
</evidence>
<dbReference type="AlphaFoldDB" id="A0A0W0YAP6"/>
<dbReference type="PATRIC" id="fig|45074.5.peg.4346"/>
<dbReference type="Proteomes" id="UP000054703">
    <property type="component" value="Unassembled WGS sequence"/>
</dbReference>
<protein>
    <submittedName>
        <fullName evidence="1">Uncharacterized protein</fullName>
    </submittedName>
</protein>
<organism evidence="1 2">
    <name type="scientific">Legionella santicrucis</name>
    <dbReference type="NCBI Taxonomy" id="45074"/>
    <lineage>
        <taxon>Bacteria</taxon>
        <taxon>Pseudomonadati</taxon>
        <taxon>Pseudomonadota</taxon>
        <taxon>Gammaproteobacteria</taxon>
        <taxon>Legionellales</taxon>
        <taxon>Legionellaceae</taxon>
        <taxon>Legionella</taxon>
    </lineage>
</organism>
<reference evidence="1 2" key="1">
    <citation type="submission" date="2015-11" db="EMBL/GenBank/DDBJ databases">
        <title>Genomic analysis of 38 Legionella species identifies large and diverse effector repertoires.</title>
        <authorList>
            <person name="Burstein D."/>
            <person name="Amaro F."/>
            <person name="Zusman T."/>
            <person name="Lifshitz Z."/>
            <person name="Cohen O."/>
            <person name="Gilbert J.A."/>
            <person name="Pupko T."/>
            <person name="Shuman H.A."/>
            <person name="Segal G."/>
        </authorList>
    </citation>
    <scope>NUCLEOTIDE SEQUENCE [LARGE SCALE GENOMIC DNA]</scope>
    <source>
        <strain evidence="1 2">SC-63-C7</strain>
    </source>
</reference>
<comment type="caution">
    <text evidence="1">The sequence shown here is derived from an EMBL/GenBank/DDBJ whole genome shotgun (WGS) entry which is preliminary data.</text>
</comment>
<accession>A0A0W0YAP6</accession>
<dbReference type="STRING" id="45074.Lsan_4045"/>
<gene>
    <name evidence="1" type="ORF">Lsan_4045</name>
</gene>
<sequence length="488" mass="50677">MVIAVLLVVIAGLATAFVSMIISGTNSSISTISANNAYDLAITGIENGSYQLSLGMCDNAWSTTILIPGQGEYQYNCSQDQASTTITSSLSISSSSIPLASIANFETFGAISIDSEIIYYDGISGNTLLNARRGQNGTIAASHFSGAVVSQSQYIINSQGGAPSLDAPNGQVMLAQAVLLAKGSYYAVGTRGSNGVILNYNGTSWSTSLTTSGVTLRGIDISTNYGLAVGSTATNTGYIFQFNGSSWSLLGTERGSNFTAVSCDVPSNPTLCWIVGQEKSPQWPLMYNTGTGTSYHTNSVGSVPVSSVSCMNDICMATLPNDLYVFPVNSTTPFANRINIGGTMNGIDCTQANSCVLVRSIGAVHYFNGFSWSNAFNITGQSLNEVHCPSTSNCMVVGNNGVIFNCSLPITSNASCVAQASPGTMNLLGIHCNSSNDCLAVGAGTLAYRYTGGTWTAISLPTSYTLYSVSGTGSRTGAGVTPTVLHNQ</sequence>
<evidence type="ECO:0000313" key="1">
    <source>
        <dbReference type="EMBL" id="KTD53635.1"/>
    </source>
</evidence>
<proteinExistence type="predicted"/>
<dbReference type="EMBL" id="LNYU01000091">
    <property type="protein sequence ID" value="KTD53635.1"/>
    <property type="molecule type" value="Genomic_DNA"/>
</dbReference>
<keyword evidence="2" id="KW-1185">Reference proteome</keyword>
<name>A0A0W0YAP6_9GAMM</name>